<dbReference type="EMBL" id="BARS01039341">
    <property type="protein sequence ID" value="GAG17814.1"/>
    <property type="molecule type" value="Genomic_DNA"/>
</dbReference>
<feature type="non-terminal residue" evidence="1">
    <location>
        <position position="171"/>
    </location>
</feature>
<dbReference type="CDD" id="cd07067">
    <property type="entry name" value="HP_PGM_like"/>
    <property type="match status" value="1"/>
</dbReference>
<name>X0VHM9_9ZZZZ</name>
<dbReference type="Pfam" id="PF00300">
    <property type="entry name" value="His_Phos_1"/>
    <property type="match status" value="1"/>
</dbReference>
<accession>X0VHM9</accession>
<dbReference type="PIRSF" id="PIRSF000709">
    <property type="entry name" value="6PFK_2-Ptase"/>
    <property type="match status" value="1"/>
</dbReference>
<gene>
    <name evidence="1" type="ORF">S01H1_60084</name>
</gene>
<evidence type="ECO:0000313" key="1">
    <source>
        <dbReference type="EMBL" id="GAG17814.1"/>
    </source>
</evidence>
<dbReference type="PANTHER" id="PTHR48100">
    <property type="entry name" value="BROAD-SPECIFICITY PHOSPHATASE YOR283W-RELATED"/>
    <property type="match status" value="1"/>
</dbReference>
<dbReference type="AlphaFoldDB" id="X0VHM9"/>
<comment type="caution">
    <text evidence="1">The sequence shown here is derived from an EMBL/GenBank/DDBJ whole genome shotgun (WGS) entry which is preliminary data.</text>
</comment>
<dbReference type="Gene3D" id="3.40.50.1240">
    <property type="entry name" value="Phosphoglycerate mutase-like"/>
    <property type="match status" value="1"/>
</dbReference>
<dbReference type="SMART" id="SM00855">
    <property type="entry name" value="PGAM"/>
    <property type="match status" value="1"/>
</dbReference>
<dbReference type="GO" id="GO:0016791">
    <property type="term" value="F:phosphatase activity"/>
    <property type="evidence" value="ECO:0007669"/>
    <property type="project" value="TreeGrafter"/>
</dbReference>
<protein>
    <recommendedName>
        <fullName evidence="2">Alpha-ribazole phosphatase</fullName>
    </recommendedName>
</protein>
<sequence length="171" mass="19547">MSRLLLVRHGDTELDSAHRYWGRTDVKLSTDGLRQAERLRDRLAGEKIDAVYSSDLKRALVAAETIASRHQLDVIPCAELREIDFGNIEGLTYEEVRQLHPEFFNKYWIQKLLGLRFPGGESIDELNSRVSKFAGRLKEHVAEETILIVAHQGPLAILICQLLGVELQFRR</sequence>
<dbReference type="InterPro" id="IPR029033">
    <property type="entry name" value="His_PPase_superfam"/>
</dbReference>
<dbReference type="InterPro" id="IPR050275">
    <property type="entry name" value="PGM_Phosphatase"/>
</dbReference>
<evidence type="ECO:0008006" key="2">
    <source>
        <dbReference type="Google" id="ProtNLM"/>
    </source>
</evidence>
<organism evidence="1">
    <name type="scientific">marine sediment metagenome</name>
    <dbReference type="NCBI Taxonomy" id="412755"/>
    <lineage>
        <taxon>unclassified sequences</taxon>
        <taxon>metagenomes</taxon>
        <taxon>ecological metagenomes</taxon>
    </lineage>
</organism>
<dbReference type="SUPFAM" id="SSF53254">
    <property type="entry name" value="Phosphoglycerate mutase-like"/>
    <property type="match status" value="1"/>
</dbReference>
<reference evidence="1" key="1">
    <citation type="journal article" date="2014" name="Front. Microbiol.">
        <title>High frequency of phylogenetically diverse reductive dehalogenase-homologous genes in deep subseafloor sedimentary metagenomes.</title>
        <authorList>
            <person name="Kawai M."/>
            <person name="Futagami T."/>
            <person name="Toyoda A."/>
            <person name="Takaki Y."/>
            <person name="Nishi S."/>
            <person name="Hori S."/>
            <person name="Arai W."/>
            <person name="Tsubouchi T."/>
            <person name="Morono Y."/>
            <person name="Uchiyama I."/>
            <person name="Ito T."/>
            <person name="Fujiyama A."/>
            <person name="Inagaki F."/>
            <person name="Takami H."/>
        </authorList>
    </citation>
    <scope>NUCLEOTIDE SEQUENCE</scope>
    <source>
        <strain evidence="1">Expedition CK06-06</strain>
    </source>
</reference>
<proteinExistence type="predicted"/>
<dbReference type="InterPro" id="IPR013078">
    <property type="entry name" value="His_Pase_superF_clade-1"/>
</dbReference>